<feature type="transmembrane region" description="Helical" evidence="6">
    <location>
        <begin position="222"/>
        <end position="244"/>
    </location>
</feature>
<evidence type="ECO:0000256" key="2">
    <source>
        <dbReference type="ARBA" id="ARBA00022475"/>
    </source>
</evidence>
<feature type="transmembrane region" description="Helical" evidence="6">
    <location>
        <begin position="256"/>
        <end position="274"/>
    </location>
</feature>
<feature type="transmembrane region" description="Helical" evidence="6">
    <location>
        <begin position="118"/>
        <end position="141"/>
    </location>
</feature>
<evidence type="ECO:0000256" key="1">
    <source>
        <dbReference type="ARBA" id="ARBA00004651"/>
    </source>
</evidence>
<feature type="transmembrane region" description="Helical" evidence="6">
    <location>
        <begin position="195"/>
        <end position="216"/>
    </location>
</feature>
<evidence type="ECO:0000256" key="5">
    <source>
        <dbReference type="ARBA" id="ARBA00023136"/>
    </source>
</evidence>
<dbReference type="InterPro" id="IPR020846">
    <property type="entry name" value="MFS_dom"/>
</dbReference>
<accession>A0A3B9IQM9</accession>
<comment type="caution">
    <text evidence="8">The sequence shown here is derived from an EMBL/GenBank/DDBJ whole genome shotgun (WGS) entry which is preliminary data.</text>
</comment>
<feature type="transmembrane region" description="Helical" evidence="6">
    <location>
        <begin position="147"/>
        <end position="167"/>
    </location>
</feature>
<feature type="transmembrane region" description="Helical" evidence="6">
    <location>
        <begin position="319"/>
        <end position="336"/>
    </location>
</feature>
<dbReference type="EMBL" id="DMAI01000355">
    <property type="protein sequence ID" value="HAE50050.1"/>
    <property type="molecule type" value="Genomic_DNA"/>
</dbReference>
<dbReference type="InterPro" id="IPR011701">
    <property type="entry name" value="MFS"/>
</dbReference>
<dbReference type="GO" id="GO:0005886">
    <property type="term" value="C:plasma membrane"/>
    <property type="evidence" value="ECO:0007669"/>
    <property type="project" value="UniProtKB-SubCell"/>
</dbReference>
<feature type="transmembrane region" description="Helical" evidence="6">
    <location>
        <begin position="29"/>
        <end position="47"/>
    </location>
</feature>
<gene>
    <name evidence="8" type="ORF">DCK97_21780</name>
</gene>
<evidence type="ECO:0000313" key="8">
    <source>
        <dbReference type="EMBL" id="HAE50050.1"/>
    </source>
</evidence>
<feature type="transmembrane region" description="Helical" evidence="6">
    <location>
        <begin position="342"/>
        <end position="362"/>
    </location>
</feature>
<reference evidence="8 9" key="1">
    <citation type="journal article" date="2018" name="Nat. Biotechnol.">
        <title>A standardized bacterial taxonomy based on genome phylogeny substantially revises the tree of life.</title>
        <authorList>
            <person name="Parks D.H."/>
            <person name="Chuvochina M."/>
            <person name="Waite D.W."/>
            <person name="Rinke C."/>
            <person name="Skarshewski A."/>
            <person name="Chaumeil P.A."/>
            <person name="Hugenholtz P."/>
        </authorList>
    </citation>
    <scope>NUCLEOTIDE SEQUENCE [LARGE SCALE GENOMIC DNA]</scope>
    <source>
        <strain evidence="8">UBA8739</strain>
    </source>
</reference>
<dbReference type="Gene3D" id="1.20.1250.20">
    <property type="entry name" value="MFS general substrate transporter like domains"/>
    <property type="match status" value="1"/>
</dbReference>
<evidence type="ECO:0000256" key="6">
    <source>
        <dbReference type="SAM" id="Phobius"/>
    </source>
</evidence>
<dbReference type="PROSITE" id="PS50850">
    <property type="entry name" value="MFS"/>
    <property type="match status" value="1"/>
</dbReference>
<evidence type="ECO:0000259" key="7">
    <source>
        <dbReference type="PROSITE" id="PS50850"/>
    </source>
</evidence>
<feature type="domain" description="Major facilitator superfamily (MFS) profile" evidence="7">
    <location>
        <begin position="1"/>
        <end position="368"/>
    </location>
</feature>
<dbReference type="PROSITE" id="PS00216">
    <property type="entry name" value="SUGAR_TRANSPORT_1"/>
    <property type="match status" value="1"/>
</dbReference>
<keyword evidence="4 6" id="KW-1133">Transmembrane helix</keyword>
<protein>
    <submittedName>
        <fullName evidence="8">MFS transporter</fullName>
    </submittedName>
</protein>
<dbReference type="InterPro" id="IPR050189">
    <property type="entry name" value="MFS_Efflux_Transporters"/>
</dbReference>
<dbReference type="InterPro" id="IPR005829">
    <property type="entry name" value="Sugar_transporter_CS"/>
</dbReference>
<dbReference type="Pfam" id="PF07690">
    <property type="entry name" value="MFS_1"/>
    <property type="match status" value="1"/>
</dbReference>
<organism evidence="8 9">
    <name type="scientific">Tistrella mobilis</name>
    <dbReference type="NCBI Taxonomy" id="171437"/>
    <lineage>
        <taxon>Bacteria</taxon>
        <taxon>Pseudomonadati</taxon>
        <taxon>Pseudomonadota</taxon>
        <taxon>Alphaproteobacteria</taxon>
        <taxon>Geminicoccales</taxon>
        <taxon>Geminicoccaceae</taxon>
        <taxon>Tistrella</taxon>
    </lineage>
</organism>
<keyword evidence="5 6" id="KW-0472">Membrane</keyword>
<dbReference type="Proteomes" id="UP000257706">
    <property type="component" value="Unassembled WGS sequence"/>
</dbReference>
<feature type="transmembrane region" description="Helical" evidence="6">
    <location>
        <begin position="280"/>
        <end position="298"/>
    </location>
</feature>
<evidence type="ECO:0000256" key="3">
    <source>
        <dbReference type="ARBA" id="ARBA00022692"/>
    </source>
</evidence>
<evidence type="ECO:0000313" key="9">
    <source>
        <dbReference type="Proteomes" id="UP000257706"/>
    </source>
</evidence>
<proteinExistence type="predicted"/>
<dbReference type="PANTHER" id="PTHR43124:SF3">
    <property type="entry name" value="CHLORAMPHENICOL EFFLUX PUMP RV0191"/>
    <property type="match status" value="1"/>
</dbReference>
<dbReference type="InterPro" id="IPR036259">
    <property type="entry name" value="MFS_trans_sf"/>
</dbReference>
<keyword evidence="2" id="KW-1003">Cell membrane</keyword>
<sequence length="388" mass="39713">MFIIGSAEVVAGPMMTVMGAHFGVPSSRIALLPAAYGLVYAAVALAAGPLADRFGRKQMLTAGLIGQAVTLSVLPHCGSLTIAVWLSGLAGCSAAIIQPNALTIVADQAPPDEIGRRLARVFVGLMASFVITPVVAGWMASGIGWQHAYHALGATAFLCAIGVVALCPPGKRGRPASFFATHGAALRTPGVRSGLATSFLWLGCAAGFGAIVANVAARSLPITTAGVGLIAAWFGFVVILGNLCGHALERRWPGRALPALAAASAIGIALFALPAGSPCLLAVAGTPWAFGYGAAGPLHHARLNHLSERWRSTINSYHASLLNLGIFAVSGLYAVMTPYLSPGWFCVVIAGLCFSGTVFMPGTGRSLARARLGSGDPRTNQPKKQGGV</sequence>
<dbReference type="GO" id="GO:0022857">
    <property type="term" value="F:transmembrane transporter activity"/>
    <property type="evidence" value="ECO:0007669"/>
    <property type="project" value="InterPro"/>
</dbReference>
<dbReference type="AlphaFoldDB" id="A0A3B9IQM9"/>
<evidence type="ECO:0000256" key="4">
    <source>
        <dbReference type="ARBA" id="ARBA00022989"/>
    </source>
</evidence>
<comment type="subcellular location">
    <subcellularLocation>
        <location evidence="1">Cell membrane</location>
        <topology evidence="1">Multi-pass membrane protein</topology>
    </subcellularLocation>
</comment>
<dbReference type="PANTHER" id="PTHR43124">
    <property type="entry name" value="PURINE EFFLUX PUMP PBUE"/>
    <property type="match status" value="1"/>
</dbReference>
<name>A0A3B9IQM9_9PROT</name>
<keyword evidence="3 6" id="KW-0812">Transmembrane</keyword>
<dbReference type="SUPFAM" id="SSF103473">
    <property type="entry name" value="MFS general substrate transporter"/>
    <property type="match status" value="1"/>
</dbReference>